<evidence type="ECO:0000256" key="4">
    <source>
        <dbReference type="SAM" id="Coils"/>
    </source>
</evidence>
<dbReference type="InterPro" id="IPR019734">
    <property type="entry name" value="TPR_rpt"/>
</dbReference>
<dbReference type="PANTHER" id="PTHR45586:SF1">
    <property type="entry name" value="LIPOPOLYSACCHARIDE ASSEMBLY PROTEIN B"/>
    <property type="match status" value="1"/>
</dbReference>
<feature type="chain" id="PRO_5035280267" evidence="5">
    <location>
        <begin position="21"/>
        <end position="929"/>
    </location>
</feature>
<feature type="repeat" description="TPR" evidence="3">
    <location>
        <begin position="194"/>
        <end position="227"/>
    </location>
</feature>
<dbReference type="Pfam" id="PF14559">
    <property type="entry name" value="TPR_19"/>
    <property type="match status" value="7"/>
</dbReference>
<dbReference type="InterPro" id="IPR011990">
    <property type="entry name" value="TPR-like_helical_dom_sf"/>
</dbReference>
<evidence type="ECO:0000256" key="2">
    <source>
        <dbReference type="ARBA" id="ARBA00022803"/>
    </source>
</evidence>
<dbReference type="SUPFAM" id="SSF48452">
    <property type="entry name" value="TPR-like"/>
    <property type="match status" value="4"/>
</dbReference>
<keyword evidence="7" id="KW-1185">Reference proteome</keyword>
<keyword evidence="4" id="KW-0175">Coiled coil</keyword>
<dbReference type="AlphaFoldDB" id="A0A8J6J1A0"/>
<evidence type="ECO:0000313" key="6">
    <source>
        <dbReference type="EMBL" id="MBC3767907.1"/>
    </source>
</evidence>
<feature type="repeat" description="TPR" evidence="3">
    <location>
        <begin position="643"/>
        <end position="676"/>
    </location>
</feature>
<dbReference type="InterPro" id="IPR051012">
    <property type="entry name" value="CellSynth/LPSAsmb/PSIAsmb"/>
</dbReference>
<dbReference type="Proteomes" id="UP000601768">
    <property type="component" value="Unassembled WGS sequence"/>
</dbReference>
<evidence type="ECO:0000256" key="5">
    <source>
        <dbReference type="SAM" id="SignalP"/>
    </source>
</evidence>
<evidence type="ECO:0000256" key="3">
    <source>
        <dbReference type="PROSITE-ProRule" id="PRU00339"/>
    </source>
</evidence>
<gene>
    <name evidence="6" type="primary">prsT</name>
    <name evidence="6" type="ORF">H8B19_18690</name>
</gene>
<dbReference type="SUPFAM" id="SSF81901">
    <property type="entry name" value="HCP-like"/>
    <property type="match status" value="1"/>
</dbReference>
<feature type="coiled-coil region" evidence="4">
    <location>
        <begin position="516"/>
        <end position="543"/>
    </location>
</feature>
<keyword evidence="5" id="KW-0732">Signal</keyword>
<name>A0A8J6J1A0_9ALTE</name>
<dbReference type="Gene3D" id="1.25.40.10">
    <property type="entry name" value="Tetratricopeptide repeat domain"/>
    <property type="match status" value="5"/>
</dbReference>
<sequence length="929" mass="105441">MNKGLMLSLVLFATSIQSYAIESVNHYEMALRAYSEQKTEEAFIHLKNALQTDPSHLPSKLLLAKVYFDNGLIDAAEKEMEDALKLGADINLVLPILGNSLILQKKVDELLTYEDQYYNLSDEGKFEWHLLRGQAYIIQQDSERAAFEFKEAHQLFPNDSRANNTLATLYIRTDFLEQANTLITQALAANSNDEKAWLLAGELALKQADNQQALKSFEQAHALSPEDPKILRSLTMQYLTMELFDKASITNQQVIKQSPQDPTANLIKAWLLTKDGKQEEAKLVLAEISQHLSLLDPEKMLYERNTTMLQGIAELMQGNLKNSQALLLKHIEQSSGDPNALLLLVKTYIETGEQSKALALLEDKKRTVVKNANLGIILIQLYFQEDNLFRAEQTLQDLKSNFPENPEMELIQARLYLLKDQPEMALNAINSIKVASPNLSHQLLKAKILLKNREPEQAAKISTQLLEQYPDNVDVMNLQAAVLLTSEEFDASKKLLDTILKRAPDNISAIFNQSLIAEHQGDLEQAKKELQKIINKIPNHRQSLLKMSELAVKSGDLKQAKTLINKLLAYFPDNTAAKQKLIALYMMERNWPDALMEISRLIQNDRLNPALLIQQANIYAQMRRFDSASSNYRLVYELWIDSPNQLLQLATQQVKSRDYQGATKSLNKVLELEPDSINAKLALARLALTEGKIKQSEDILASLPANKRQTSDYFELKGDIAIANKTLPKAVTDYLHSIKLNNLQQSAFSKLYLLTVKGIGYQDFIEISENTLNDNPDFYSCRKLLADAYLNHQDWKNAEKHYSQLLNVKQFSHSSVILNNLAYIYSQTDLTKAYKTAMEGLENGGNKNPSLLDTLGWILVKQDKLNDGLNYLRQAYVLDSKNPETRYHLAYTLVKLDRISEAKDHLAIAVKSNRYPEYQDAINLLKQLD</sequence>
<dbReference type="EMBL" id="JACNEP010000034">
    <property type="protein sequence ID" value="MBC3767907.1"/>
    <property type="molecule type" value="Genomic_DNA"/>
</dbReference>
<comment type="caution">
    <text evidence="6">The sequence shown here is derived from an EMBL/GenBank/DDBJ whole genome shotgun (WGS) entry which is preliminary data.</text>
</comment>
<dbReference type="InterPro" id="IPR014266">
    <property type="entry name" value="PEP-CTERM_TPR_PrsT"/>
</dbReference>
<evidence type="ECO:0000256" key="1">
    <source>
        <dbReference type="ARBA" id="ARBA00022737"/>
    </source>
</evidence>
<reference evidence="6" key="2">
    <citation type="submission" date="2020-08" db="EMBL/GenBank/DDBJ databases">
        <authorList>
            <person name="Lai Q."/>
        </authorList>
    </citation>
    <scope>NUCLEOTIDE SEQUENCE</scope>
    <source>
        <strain evidence="6">S27-2</strain>
    </source>
</reference>
<keyword evidence="1" id="KW-0677">Repeat</keyword>
<accession>A0A8J6J1A0</accession>
<reference evidence="6" key="1">
    <citation type="journal article" date="2018" name="Int. J. Syst. Evol. Microbiol.">
        <title>Neptunicella marina gen. nov., sp. nov., isolated from surface seawater.</title>
        <authorList>
            <person name="Liu X."/>
            <person name="Lai Q."/>
            <person name="Du Y."/>
            <person name="Zhang X."/>
            <person name="Liu Z."/>
            <person name="Sun F."/>
            <person name="Shao Z."/>
        </authorList>
    </citation>
    <scope>NUCLEOTIDE SEQUENCE</scope>
    <source>
        <strain evidence="6">S27-2</strain>
    </source>
</reference>
<dbReference type="RefSeq" id="WP_186508653.1">
    <property type="nucleotide sequence ID" value="NZ_JACNEP010000034.1"/>
</dbReference>
<dbReference type="PROSITE" id="PS50005">
    <property type="entry name" value="TPR"/>
    <property type="match status" value="2"/>
</dbReference>
<keyword evidence="2 3" id="KW-0802">TPR repeat</keyword>
<organism evidence="6 7">
    <name type="scientific">Neptunicella marina</name>
    <dbReference type="NCBI Taxonomy" id="2125989"/>
    <lineage>
        <taxon>Bacteria</taxon>
        <taxon>Pseudomonadati</taxon>
        <taxon>Pseudomonadota</taxon>
        <taxon>Gammaproteobacteria</taxon>
        <taxon>Alteromonadales</taxon>
        <taxon>Alteromonadaceae</taxon>
        <taxon>Neptunicella</taxon>
    </lineage>
</organism>
<feature type="signal peptide" evidence="5">
    <location>
        <begin position="1"/>
        <end position="20"/>
    </location>
</feature>
<evidence type="ECO:0000313" key="7">
    <source>
        <dbReference type="Proteomes" id="UP000601768"/>
    </source>
</evidence>
<dbReference type="PANTHER" id="PTHR45586">
    <property type="entry name" value="TPR REPEAT-CONTAINING PROTEIN PA4667"/>
    <property type="match status" value="1"/>
</dbReference>
<proteinExistence type="predicted"/>
<protein>
    <submittedName>
        <fullName evidence="6">PEP-CTERM system TPR-repeat protein PrsT</fullName>
    </submittedName>
</protein>
<dbReference type="SMART" id="SM00028">
    <property type="entry name" value="TPR"/>
    <property type="match status" value="14"/>
</dbReference>
<dbReference type="NCBIfam" id="TIGR02917">
    <property type="entry name" value="PEP_TPR_lipo"/>
    <property type="match status" value="1"/>
</dbReference>